<keyword evidence="2" id="KW-1185">Reference proteome</keyword>
<gene>
    <name evidence="1" type="ORF">MENTE1834_LOCUS26489</name>
</gene>
<proteinExistence type="predicted"/>
<comment type="caution">
    <text evidence="1">The sequence shown here is derived from an EMBL/GenBank/DDBJ whole genome shotgun (WGS) entry which is preliminary data.</text>
</comment>
<dbReference type="Proteomes" id="UP001497535">
    <property type="component" value="Unassembled WGS sequence"/>
</dbReference>
<evidence type="ECO:0000313" key="2">
    <source>
        <dbReference type="Proteomes" id="UP001497535"/>
    </source>
</evidence>
<protein>
    <submittedName>
        <fullName evidence="1">Uncharacterized protein</fullName>
    </submittedName>
</protein>
<sequence>MSETWLQENQRLVSQDNFGTDLASVEAANKKHEAIETDIYACEERVQAVISIAGELEIEKYHDIGRINDRKEHVLRLWNQLLELLKGRRQRLELSLTVQKIFNEMDKVLAMMDELRAKLDSDELGQHVKDVEELLQKHTLLESDLNIIADHVKNVNRQAERFSRDDTEGYKHVDPAVVRERMQFLEQTYKKLFELAAARKARLEDNKRLCQFNWGMWENRQQLLSQGLNLQSFQENVKQTEEEENAQNLKKRKGTEQGTM</sequence>
<reference evidence="1" key="1">
    <citation type="submission" date="2023-11" db="EMBL/GenBank/DDBJ databases">
        <authorList>
            <person name="Poullet M."/>
        </authorList>
    </citation>
    <scope>NUCLEOTIDE SEQUENCE</scope>
    <source>
        <strain evidence="1">E1834</strain>
    </source>
</reference>
<organism evidence="1 2">
    <name type="scientific">Meloidogyne enterolobii</name>
    <name type="common">Root-knot nematode worm</name>
    <name type="synonym">Meloidogyne mayaguensis</name>
    <dbReference type="NCBI Taxonomy" id="390850"/>
    <lineage>
        <taxon>Eukaryota</taxon>
        <taxon>Metazoa</taxon>
        <taxon>Ecdysozoa</taxon>
        <taxon>Nematoda</taxon>
        <taxon>Chromadorea</taxon>
        <taxon>Rhabditida</taxon>
        <taxon>Tylenchina</taxon>
        <taxon>Tylenchomorpha</taxon>
        <taxon>Tylenchoidea</taxon>
        <taxon>Meloidogynidae</taxon>
        <taxon>Meloidogyninae</taxon>
        <taxon>Meloidogyne</taxon>
    </lineage>
</organism>
<name>A0ACB0ZLB4_MELEN</name>
<dbReference type="EMBL" id="CAVMJV010000038">
    <property type="protein sequence ID" value="CAK5079379.1"/>
    <property type="molecule type" value="Genomic_DNA"/>
</dbReference>
<evidence type="ECO:0000313" key="1">
    <source>
        <dbReference type="EMBL" id="CAK5079379.1"/>
    </source>
</evidence>
<accession>A0ACB0ZLB4</accession>